<gene>
    <name evidence="2" type="ORF">K432DRAFT_430214</name>
</gene>
<dbReference type="AlphaFoldDB" id="A0A8E2DYQ0"/>
<evidence type="ECO:0000256" key="1">
    <source>
        <dbReference type="SAM" id="MobiDB-lite"/>
    </source>
</evidence>
<name>A0A8E2DYQ0_9PEZI</name>
<protein>
    <submittedName>
        <fullName evidence="2">Uncharacterized protein</fullName>
    </submittedName>
</protein>
<dbReference type="EMBL" id="KV745558">
    <property type="protein sequence ID" value="OCK74108.1"/>
    <property type="molecule type" value="Genomic_DNA"/>
</dbReference>
<proteinExistence type="predicted"/>
<dbReference type="OrthoDB" id="3746122at2759"/>
<feature type="region of interest" description="Disordered" evidence="1">
    <location>
        <begin position="204"/>
        <end position="223"/>
    </location>
</feature>
<feature type="compositionally biased region" description="Polar residues" evidence="1">
    <location>
        <begin position="210"/>
        <end position="223"/>
    </location>
</feature>
<reference evidence="2 3" key="1">
    <citation type="journal article" date="2016" name="Nat. Commun.">
        <title>Ectomycorrhizal ecology is imprinted in the genome of the dominant symbiotic fungus Cenococcum geophilum.</title>
        <authorList>
            <consortium name="DOE Joint Genome Institute"/>
            <person name="Peter M."/>
            <person name="Kohler A."/>
            <person name="Ohm R.A."/>
            <person name="Kuo A."/>
            <person name="Krutzmann J."/>
            <person name="Morin E."/>
            <person name="Arend M."/>
            <person name="Barry K.W."/>
            <person name="Binder M."/>
            <person name="Choi C."/>
            <person name="Clum A."/>
            <person name="Copeland A."/>
            <person name="Grisel N."/>
            <person name="Haridas S."/>
            <person name="Kipfer T."/>
            <person name="LaButti K."/>
            <person name="Lindquist E."/>
            <person name="Lipzen A."/>
            <person name="Maire R."/>
            <person name="Meier B."/>
            <person name="Mihaltcheva S."/>
            <person name="Molinier V."/>
            <person name="Murat C."/>
            <person name="Poggeler S."/>
            <person name="Quandt C.A."/>
            <person name="Sperisen C."/>
            <person name="Tritt A."/>
            <person name="Tisserant E."/>
            <person name="Crous P.W."/>
            <person name="Henrissat B."/>
            <person name="Nehls U."/>
            <person name="Egli S."/>
            <person name="Spatafora J.W."/>
            <person name="Grigoriev I.V."/>
            <person name="Martin F.M."/>
        </authorList>
    </citation>
    <scope>NUCLEOTIDE SEQUENCE [LARGE SCALE GENOMIC DNA]</scope>
    <source>
        <strain evidence="2 3">CBS 459.81</strain>
    </source>
</reference>
<accession>A0A8E2DYQ0</accession>
<keyword evidence="3" id="KW-1185">Reference proteome</keyword>
<dbReference type="Proteomes" id="UP000250266">
    <property type="component" value="Unassembled WGS sequence"/>
</dbReference>
<evidence type="ECO:0000313" key="3">
    <source>
        <dbReference type="Proteomes" id="UP000250266"/>
    </source>
</evidence>
<evidence type="ECO:0000313" key="2">
    <source>
        <dbReference type="EMBL" id="OCK74108.1"/>
    </source>
</evidence>
<organism evidence="2 3">
    <name type="scientific">Lepidopterella palustris CBS 459.81</name>
    <dbReference type="NCBI Taxonomy" id="1314670"/>
    <lineage>
        <taxon>Eukaryota</taxon>
        <taxon>Fungi</taxon>
        <taxon>Dikarya</taxon>
        <taxon>Ascomycota</taxon>
        <taxon>Pezizomycotina</taxon>
        <taxon>Dothideomycetes</taxon>
        <taxon>Pleosporomycetidae</taxon>
        <taxon>Mytilinidiales</taxon>
        <taxon>Argynnaceae</taxon>
        <taxon>Lepidopterella</taxon>
    </lineage>
</organism>
<feature type="compositionally biased region" description="Basic residues" evidence="1">
    <location>
        <begin position="156"/>
        <end position="170"/>
    </location>
</feature>
<feature type="region of interest" description="Disordered" evidence="1">
    <location>
        <begin position="129"/>
        <end position="170"/>
    </location>
</feature>
<sequence length="343" mass="38675">MPMGVIDCIEALGLRICNLEDGASRVARPRFRHRPSAKLYKVKISGLFHKLDSDNEGKYTRSDPLLFDKELDLILAQFGPEIWPDKEPRPHLRVPDATSRYDRNLYYPQDKEILKVRIREVILAKRPSQKASLSTPTAKRARYGNDDDDYQTKSTGKLRRPYPTAVRKRATRTANCNTDIADDFDDDSGLGRRLKRRQILSPNDFERIPSSPTIAQPVENPSNSAKTIAQTKLYVFSKPWSAHGAMTLEGCDSAEQFFDKAQSLVSDNPGSRSEEEGLGIYWMKIELPEDMSSDRSLLIKKDAQESGGMFSLLRDILRFAPAFPSGTGRTLEGEVGFSEQTDV</sequence>